<sequence length="705" mass="73355">MTGNSATRAIRALATFVLTAVVAAGLAPTAATAVALPAVESPTPSPAVSTSPAPSETPAPQPSNGTAPTQEPTGMPATTAPTAPSSVPAPAPTRDVAPAAPPNLAPTAVDIVPTGAIGAKWQLLGGAAGPLGAATADESCDQDLLCVQLFAGGRIYSTALTGANAVLLTAGKTGPQWHESGQLSAFGYPLGEEKCDSNGCYQKFSSGLDITWSAVGGPQTVWTKGGIGDSLFRLYGGYAQAGYPTSPELCDLVNSGCQQSFGNLRILWSSASGAAGVWTPGAIGAAYAAAGAESGWLGYPTTRETCGLKASGCYQMYQHGAVIWSPASGARTSHGGIRSAWASAGFENGRFGYPVSDEICGQPASGCLQQFQSGVIYWSPQTGANGVNGGIRAQYDNMGGLTGGYLGYPLGGEVCGQRDGGCYEWFQGGLIFWSPATGAQPVRGAIKAKYEQMGWHLSYLGYPATPETCVNGECVQAFQGGFLTWTPAATRDYRQSECTGLNDGRVKYSSGNANHVTLVYTAAYGQSFAGVAYCKRVAGMYVAEWTTSGFVGASGFKPPGVPSGPTRYNYSPTGSFSVTEAFGLGNPGTALPYRTLNPGSRWGGNPWTGSYNTYFESSSWVGYDENMWYFATRPQHDYRQGAVINYNRPPDSPIVQDAGFAIFLHENKVPTAGCISLDDWAVVDFLQKSTPGDRIIMGVAADIFR</sequence>
<dbReference type="InterPro" id="IPR013207">
    <property type="entry name" value="LGFP"/>
</dbReference>
<evidence type="ECO:0008006" key="5">
    <source>
        <dbReference type="Google" id="ProtNLM"/>
    </source>
</evidence>
<evidence type="ECO:0000313" key="4">
    <source>
        <dbReference type="Proteomes" id="UP001500200"/>
    </source>
</evidence>
<dbReference type="PANTHER" id="PTHR38589">
    <property type="entry name" value="BLR0621 PROTEIN"/>
    <property type="match status" value="1"/>
</dbReference>
<proteinExistence type="predicted"/>
<dbReference type="EMBL" id="BAABKK010000010">
    <property type="protein sequence ID" value="GAA5192930.1"/>
    <property type="molecule type" value="Genomic_DNA"/>
</dbReference>
<dbReference type="Pfam" id="PF08310">
    <property type="entry name" value="LGFP"/>
    <property type="match status" value="6"/>
</dbReference>
<dbReference type="RefSeq" id="WP_345448718.1">
    <property type="nucleotide sequence ID" value="NZ_BAABKK010000010.1"/>
</dbReference>
<gene>
    <name evidence="3" type="ORF">GCM10023346_16210</name>
</gene>
<feature type="region of interest" description="Disordered" evidence="1">
    <location>
        <begin position="40"/>
        <end position="102"/>
    </location>
</feature>
<comment type="caution">
    <text evidence="3">The sequence shown here is derived from an EMBL/GenBank/DDBJ whole genome shotgun (WGS) entry which is preliminary data.</text>
</comment>
<evidence type="ECO:0000313" key="3">
    <source>
        <dbReference type="EMBL" id="GAA5192930.1"/>
    </source>
</evidence>
<dbReference type="PANTHER" id="PTHR38589:SF1">
    <property type="entry name" value="BLR0621 PROTEIN"/>
    <property type="match status" value="1"/>
</dbReference>
<protein>
    <recommendedName>
        <fullName evidence="5">LGFP repeat-containing protein</fullName>
    </recommendedName>
</protein>
<keyword evidence="2" id="KW-0732">Signal</keyword>
<feature type="signal peptide" evidence="2">
    <location>
        <begin position="1"/>
        <end position="33"/>
    </location>
</feature>
<name>A0ABP9SBE9_9MICC</name>
<evidence type="ECO:0000256" key="1">
    <source>
        <dbReference type="SAM" id="MobiDB-lite"/>
    </source>
</evidence>
<organism evidence="3 4">
    <name type="scientific">Arthrobacter gyeryongensis</name>
    <dbReference type="NCBI Taxonomy" id="1650592"/>
    <lineage>
        <taxon>Bacteria</taxon>
        <taxon>Bacillati</taxon>
        <taxon>Actinomycetota</taxon>
        <taxon>Actinomycetes</taxon>
        <taxon>Micrococcales</taxon>
        <taxon>Micrococcaceae</taxon>
        <taxon>Arthrobacter</taxon>
    </lineage>
</organism>
<dbReference type="Proteomes" id="UP001500200">
    <property type="component" value="Unassembled WGS sequence"/>
</dbReference>
<evidence type="ECO:0000256" key="2">
    <source>
        <dbReference type="SAM" id="SignalP"/>
    </source>
</evidence>
<reference evidence="4" key="1">
    <citation type="journal article" date="2019" name="Int. J. Syst. Evol. Microbiol.">
        <title>The Global Catalogue of Microorganisms (GCM) 10K type strain sequencing project: providing services to taxonomists for standard genome sequencing and annotation.</title>
        <authorList>
            <consortium name="The Broad Institute Genomics Platform"/>
            <consortium name="The Broad Institute Genome Sequencing Center for Infectious Disease"/>
            <person name="Wu L."/>
            <person name="Ma J."/>
        </authorList>
    </citation>
    <scope>NUCLEOTIDE SEQUENCE [LARGE SCALE GENOMIC DNA]</scope>
    <source>
        <strain evidence="4">JCM 18514</strain>
    </source>
</reference>
<accession>A0ABP9SBE9</accession>
<keyword evidence="4" id="KW-1185">Reference proteome</keyword>
<feature type="compositionally biased region" description="Low complexity" evidence="1">
    <location>
        <begin position="40"/>
        <end position="54"/>
    </location>
</feature>
<feature type="chain" id="PRO_5047086139" description="LGFP repeat-containing protein" evidence="2">
    <location>
        <begin position="34"/>
        <end position="705"/>
    </location>
</feature>
<feature type="compositionally biased region" description="Low complexity" evidence="1">
    <location>
        <begin position="72"/>
        <end position="88"/>
    </location>
</feature>